<organism evidence="2">
    <name type="scientific">uncultured nuHF2 cluster bacterium HF0500_39O04</name>
    <dbReference type="NCBI Taxonomy" id="723590"/>
    <lineage>
        <taxon>Bacteria</taxon>
        <taxon>environmental samples</taxon>
    </lineage>
</organism>
<name>E7C6B3_9BACT</name>
<proteinExistence type="predicted"/>
<keyword evidence="1" id="KW-0472">Membrane</keyword>
<accession>E7C6B3</accession>
<keyword evidence="1" id="KW-1133">Transmembrane helix</keyword>
<feature type="transmembrane region" description="Helical" evidence="1">
    <location>
        <begin position="106"/>
        <end position="125"/>
    </location>
</feature>
<protein>
    <recommendedName>
        <fullName evidence="3">Holin of 3TMs, for gene-transfer release</fullName>
    </recommendedName>
</protein>
<dbReference type="Pfam" id="PF11351">
    <property type="entry name" value="GTA_holin_3TM"/>
    <property type="match status" value="1"/>
</dbReference>
<evidence type="ECO:0000313" key="2">
    <source>
        <dbReference type="EMBL" id="ADI22987.1"/>
    </source>
</evidence>
<evidence type="ECO:0008006" key="3">
    <source>
        <dbReference type="Google" id="ProtNLM"/>
    </source>
</evidence>
<evidence type="ECO:0000256" key="1">
    <source>
        <dbReference type="SAM" id="Phobius"/>
    </source>
</evidence>
<dbReference type="InterPro" id="IPR021497">
    <property type="entry name" value="GTA_holin_3TM"/>
</dbReference>
<keyword evidence="1" id="KW-0812">Transmembrane</keyword>
<feature type="transmembrane region" description="Helical" evidence="1">
    <location>
        <begin position="70"/>
        <end position="94"/>
    </location>
</feature>
<sequence length="133" mass="14587">MIASILPAILPTVGKLVDKIFPDEQAAKREKLKIEQELLKQLQSVDLAQIDVNKVEAAGNALQRSWRPTIGWVCALAFAYHFLVQPMIVFIASISGHPIPLPDFDMSALMSVTMGLLGLGGLRTFEKMKGISK</sequence>
<reference evidence="2" key="1">
    <citation type="submission" date="2010-01" db="EMBL/GenBank/DDBJ databases">
        <title>Genome fragments of uncultured bacteria from the North Pacific subtropical Gyre.</title>
        <authorList>
            <person name="Pham V.D."/>
            <person name="Delong E.F."/>
        </authorList>
    </citation>
    <scope>NUCLEOTIDE SEQUENCE</scope>
</reference>
<dbReference type="AlphaFoldDB" id="E7C6B3"/>
<dbReference type="EMBL" id="GU568002">
    <property type="protein sequence ID" value="ADI22987.1"/>
    <property type="molecule type" value="Genomic_DNA"/>
</dbReference>